<keyword evidence="3" id="KW-1185">Reference proteome</keyword>
<accession>A0A437GXM8</accession>
<evidence type="ECO:0000313" key="2">
    <source>
        <dbReference type="EMBL" id="RVQ67165.1"/>
    </source>
</evidence>
<dbReference type="Pfam" id="PF24346">
    <property type="entry name" value="DUF7507"/>
    <property type="match status" value="2"/>
</dbReference>
<dbReference type="OrthoDB" id="8100581at2"/>
<evidence type="ECO:0000313" key="3">
    <source>
        <dbReference type="Proteomes" id="UP000283003"/>
    </source>
</evidence>
<proteinExistence type="predicted"/>
<dbReference type="NCBIfam" id="TIGR01451">
    <property type="entry name" value="B_ant_repeat"/>
    <property type="match status" value="2"/>
</dbReference>
<name>A0A437GXM8_9SPHN</name>
<feature type="domain" description="DUF7507" evidence="1">
    <location>
        <begin position="582"/>
        <end position="659"/>
    </location>
</feature>
<sequence>MSIIKYWDKATDYYSGFTWNKDNILANGITDLYVDGSTNDDDLTGDGKVDLDLTGYTYDSNGDPVSFSSSDLGLVEIGGAIFEGGAALNSGTGNFNDFLGIQNTGTEGGFNADSSSTSNNQIKTSSNFTHTITLADIAITTDEFGNAYYEFLMDANENNSSLENAQISLDRFILFTADNADITTKANLFTQSIAYDMDGATSYNASFVPQGSGVYDVSIILTDAYSTGSGRSDLSVLVPVSYFEGLDPEETYLYLYSEFGFADPIPDATGKDPYDNDYDTDATFEEWRTQNAVKIVGTKFSDADADGEKDLGEGAPPASYTIELWVDTDGDGVLDETEDQLLQTTETEADGSFKFFGVKTGFTYFVKEADEDADFLTTQAYDTIVVSGSDDPGTIYYADPIGNRPLIPQVYIDKTADIDGEDECADATSETITYTVQVSLEDFDGIGPTSEESVSNLVVTDTFEDGTVVILDDGDDTLEAGEVARVGDTNGNDMLDAGEVWSYTYTRAVTQDDLDTNGIDGDGDLDNVADVSGQGATTGTSVDDDDDATVDVCVDPEFTAVKEIVSVSGGVELEGGDTGTTADDAVDSDGDTVTYRITITNTGNVTLNLVDVVDTFEGVDASIFDDFLESDTDDNVLQVGETWTYEWTETVTQEELDELCATDETITNSVAATFDFGEEGDPHYFTDTQGNEVETPVVCDPEFTAVKEIVSVSGGVELEGGDTGTTADDAVDSDGDTVTYRITITNTGNVTLNLVDVVDTFEGVDASIFDDFLESDTDDNVLQVGETWTYEWTETVTQEELDELCATDETITNSVAATFDFGEEGDPHYFTDTQGNEVETPVVCDPDVSIEKNVKTDYTSNVYVAADDLTKPQASTSTTVMFEVILINTGNITLTGVTLEDILDGANLDYNTINAGGEALVYADYDADGVWDIDGGTWSDLAGTDQVIDFDLAPDAIVKVYYQYESVLGNHVNVAEVTTDQGVSDENEAGYFVLPSEECVGVGTPGFWSNNGYVFWNGIAGDEAKHAGQPGFADGELLYAVDSDGSGVIDGADVAGLLVGDWNGDGIENNGEDTLFISLDAAQELINASNRQLTGKQADGVWILGRDTVASWLNYLANGGDDGQCFDDRYGAEGYSPEEALGDAIDWFQSLAIGSDDKISLNEIKTGAAVKTNSTTWKDGADDIHAALDEFNNFGTINGDEYCCDRDDPFALIAMAQVNDNTADLTQMTLIA</sequence>
<dbReference type="AlphaFoldDB" id="A0A437GXM8"/>
<dbReference type="InterPro" id="IPR047589">
    <property type="entry name" value="DUF11_rpt"/>
</dbReference>
<reference evidence="2 3" key="1">
    <citation type="submission" date="2018-12" db="EMBL/GenBank/DDBJ databases">
        <title>Croceicoccus ponticola sp. nov., a lipolytic bacterium isolated from seawater.</title>
        <authorList>
            <person name="Yoon J.-H."/>
        </authorList>
    </citation>
    <scope>NUCLEOTIDE SEQUENCE [LARGE SCALE GENOMIC DNA]</scope>
    <source>
        <strain evidence="2 3">GM-16</strain>
    </source>
</reference>
<protein>
    <recommendedName>
        <fullName evidence="1">DUF7507 domain-containing protein</fullName>
    </recommendedName>
</protein>
<feature type="domain" description="DUF7507" evidence="1">
    <location>
        <begin position="727"/>
        <end position="804"/>
    </location>
</feature>
<gene>
    <name evidence="2" type="ORF">EKN06_09670</name>
</gene>
<dbReference type="SUPFAM" id="SSF117074">
    <property type="entry name" value="Hypothetical protein PA1324"/>
    <property type="match status" value="1"/>
</dbReference>
<evidence type="ECO:0000259" key="1">
    <source>
        <dbReference type="Pfam" id="PF24346"/>
    </source>
</evidence>
<dbReference type="Proteomes" id="UP000283003">
    <property type="component" value="Unassembled WGS sequence"/>
</dbReference>
<dbReference type="InterPro" id="IPR018247">
    <property type="entry name" value="EF_Hand_1_Ca_BS"/>
</dbReference>
<organism evidence="2 3">
    <name type="scientific">Croceicoccus ponticola</name>
    <dbReference type="NCBI Taxonomy" id="2217664"/>
    <lineage>
        <taxon>Bacteria</taxon>
        <taxon>Pseudomonadati</taxon>
        <taxon>Pseudomonadota</taxon>
        <taxon>Alphaproteobacteria</taxon>
        <taxon>Sphingomonadales</taxon>
        <taxon>Erythrobacteraceae</taxon>
        <taxon>Croceicoccus</taxon>
    </lineage>
</organism>
<dbReference type="PROSITE" id="PS00018">
    <property type="entry name" value="EF_HAND_1"/>
    <property type="match status" value="1"/>
</dbReference>
<dbReference type="InterPro" id="IPR055354">
    <property type="entry name" value="DUF7507"/>
</dbReference>
<comment type="caution">
    <text evidence="2">The sequence shown here is derived from an EMBL/GenBank/DDBJ whole genome shotgun (WGS) entry which is preliminary data.</text>
</comment>
<dbReference type="RefSeq" id="WP_127612675.1">
    <property type="nucleotide sequence ID" value="NZ_RXOL01000003.1"/>
</dbReference>
<dbReference type="EMBL" id="RXOL01000003">
    <property type="protein sequence ID" value="RVQ67165.1"/>
    <property type="molecule type" value="Genomic_DNA"/>
</dbReference>